<dbReference type="GO" id="GO:0022857">
    <property type="term" value="F:transmembrane transporter activity"/>
    <property type="evidence" value="ECO:0007669"/>
    <property type="project" value="InterPro"/>
</dbReference>
<dbReference type="PANTHER" id="PTHR34390:SF2">
    <property type="entry name" value="SUCCINATE TRANSPORTER SUBUNIT YJJP-RELATED"/>
    <property type="match status" value="1"/>
</dbReference>
<evidence type="ECO:0000313" key="9">
    <source>
        <dbReference type="EMBL" id="SUX23924.1"/>
    </source>
</evidence>
<evidence type="ECO:0000256" key="1">
    <source>
        <dbReference type="ARBA" id="ARBA00004651"/>
    </source>
</evidence>
<keyword evidence="3 7" id="KW-0812">Transmembrane</keyword>
<evidence type="ECO:0000313" key="10">
    <source>
        <dbReference type="Proteomes" id="UP000254572"/>
    </source>
</evidence>
<dbReference type="EMBL" id="UFUW01000001">
    <property type="protein sequence ID" value="SUX23924.1"/>
    <property type="molecule type" value="Genomic_DNA"/>
</dbReference>
<feature type="transmembrane region" description="Helical" evidence="7">
    <location>
        <begin position="228"/>
        <end position="254"/>
    </location>
</feature>
<evidence type="ECO:0000256" key="7">
    <source>
        <dbReference type="SAM" id="Phobius"/>
    </source>
</evidence>
<keyword evidence="2" id="KW-1003">Cell membrane</keyword>
<comment type="similarity">
    <text evidence="6">Belongs to the ThrE exporter (TC 2.A.79) family.</text>
</comment>
<keyword evidence="10" id="KW-1185">Reference proteome</keyword>
<sequence length="260" mass="27880">MTVLDEEAQHEVTRLCIQAALLLLQYGAESKVVVDVSTRLGYALGATRVDCALTANSIVFTTLFNHFCITTARRNIDRGVNMTVVSEVQHIMLAAEAGQMDRHAVREALANLQPRPYPPNLVLVMVALSCACFARLSGGDWAVCSLTFAASLCGMRVRQWLAGLHFNMALVFMATAFLTSLIAGLGVRYHIGNDPHIAMAAAVLMLVPGFPLINSLSDVLKGYMNMGIGRWALATVLTLGTCLGIVSALALLGIDSWSGV</sequence>
<evidence type="ECO:0000256" key="4">
    <source>
        <dbReference type="ARBA" id="ARBA00022989"/>
    </source>
</evidence>
<dbReference type="InterPro" id="IPR050539">
    <property type="entry name" value="ThrE_Dicarb/AminoAcid_Exp"/>
</dbReference>
<feature type="domain" description="Threonine/serine exporter-like N-terminal" evidence="8">
    <location>
        <begin position="14"/>
        <end position="251"/>
    </location>
</feature>
<organism evidence="9 10">
    <name type="scientific">Cardiobacterium valvarum</name>
    <dbReference type="NCBI Taxonomy" id="194702"/>
    <lineage>
        <taxon>Bacteria</taxon>
        <taxon>Pseudomonadati</taxon>
        <taxon>Pseudomonadota</taxon>
        <taxon>Gammaproteobacteria</taxon>
        <taxon>Cardiobacteriales</taxon>
        <taxon>Cardiobacteriaceae</taxon>
        <taxon>Cardiobacterium</taxon>
    </lineage>
</organism>
<evidence type="ECO:0000256" key="3">
    <source>
        <dbReference type="ARBA" id="ARBA00022692"/>
    </source>
</evidence>
<feature type="transmembrane region" description="Helical" evidence="7">
    <location>
        <begin position="166"/>
        <end position="191"/>
    </location>
</feature>
<evidence type="ECO:0000256" key="6">
    <source>
        <dbReference type="ARBA" id="ARBA00034125"/>
    </source>
</evidence>
<accession>A0A381EA82</accession>
<keyword evidence="5 7" id="KW-0472">Membrane</keyword>
<dbReference type="Pfam" id="PF06738">
    <property type="entry name" value="ThrE"/>
    <property type="match status" value="1"/>
</dbReference>
<protein>
    <submittedName>
        <fullName evidence="9">Inner membrane protein YjjP</fullName>
    </submittedName>
</protein>
<evidence type="ECO:0000256" key="5">
    <source>
        <dbReference type="ARBA" id="ARBA00023136"/>
    </source>
</evidence>
<gene>
    <name evidence="9" type="primary">yjjP</name>
    <name evidence="9" type="ORF">NCTC13294_01621</name>
</gene>
<name>A0A381EA82_9GAMM</name>
<dbReference type="RefSeq" id="WP_006984633.1">
    <property type="nucleotide sequence ID" value="NZ_CABMOK010000030.1"/>
</dbReference>
<dbReference type="InterPro" id="IPR010619">
    <property type="entry name" value="ThrE-like_N"/>
</dbReference>
<dbReference type="PANTHER" id="PTHR34390">
    <property type="entry name" value="UPF0442 PROTEIN YJJB-RELATED"/>
    <property type="match status" value="1"/>
</dbReference>
<dbReference type="AlphaFoldDB" id="A0A381EA82"/>
<evidence type="ECO:0000256" key="2">
    <source>
        <dbReference type="ARBA" id="ARBA00022475"/>
    </source>
</evidence>
<feature type="transmembrane region" description="Helical" evidence="7">
    <location>
        <begin position="197"/>
        <end position="216"/>
    </location>
</feature>
<keyword evidence="4 7" id="KW-1133">Transmembrane helix</keyword>
<dbReference type="GO" id="GO:0005886">
    <property type="term" value="C:plasma membrane"/>
    <property type="evidence" value="ECO:0007669"/>
    <property type="project" value="UniProtKB-SubCell"/>
</dbReference>
<evidence type="ECO:0000259" key="8">
    <source>
        <dbReference type="Pfam" id="PF06738"/>
    </source>
</evidence>
<dbReference type="OrthoDB" id="9813917at2"/>
<comment type="subcellular location">
    <subcellularLocation>
        <location evidence="1">Cell membrane</location>
        <topology evidence="1">Multi-pass membrane protein</topology>
    </subcellularLocation>
</comment>
<reference evidence="9 10" key="1">
    <citation type="submission" date="2018-06" db="EMBL/GenBank/DDBJ databases">
        <authorList>
            <consortium name="Pathogen Informatics"/>
            <person name="Doyle S."/>
        </authorList>
    </citation>
    <scope>NUCLEOTIDE SEQUENCE [LARGE SCALE GENOMIC DNA]</scope>
    <source>
        <strain evidence="9 10">NCTC13294</strain>
    </source>
</reference>
<dbReference type="Proteomes" id="UP000254572">
    <property type="component" value="Unassembled WGS sequence"/>
</dbReference>
<dbReference type="GO" id="GO:0015744">
    <property type="term" value="P:succinate transport"/>
    <property type="evidence" value="ECO:0007669"/>
    <property type="project" value="TreeGrafter"/>
</dbReference>
<proteinExistence type="inferred from homology"/>